<evidence type="ECO:0000256" key="1">
    <source>
        <dbReference type="SAM" id="MobiDB-lite"/>
    </source>
</evidence>
<evidence type="ECO:0000313" key="2">
    <source>
        <dbReference type="EMBL" id="KAJ7334652.1"/>
    </source>
</evidence>
<feature type="region of interest" description="Disordered" evidence="1">
    <location>
        <begin position="452"/>
        <end position="477"/>
    </location>
</feature>
<reference evidence="2" key="1">
    <citation type="submission" date="2023-03" db="EMBL/GenBank/DDBJ databases">
        <title>Massive genome expansion in bonnet fungi (Mycena s.s.) driven by repeated elements and novel gene families across ecological guilds.</title>
        <authorList>
            <consortium name="Lawrence Berkeley National Laboratory"/>
            <person name="Harder C.B."/>
            <person name="Miyauchi S."/>
            <person name="Viragh M."/>
            <person name="Kuo A."/>
            <person name="Thoen E."/>
            <person name="Andreopoulos B."/>
            <person name="Lu D."/>
            <person name="Skrede I."/>
            <person name="Drula E."/>
            <person name="Henrissat B."/>
            <person name="Morin E."/>
            <person name="Kohler A."/>
            <person name="Barry K."/>
            <person name="LaButti K."/>
            <person name="Morin E."/>
            <person name="Salamov A."/>
            <person name="Lipzen A."/>
            <person name="Mereny Z."/>
            <person name="Hegedus B."/>
            <person name="Baldrian P."/>
            <person name="Stursova M."/>
            <person name="Weitz H."/>
            <person name="Taylor A."/>
            <person name="Grigoriev I.V."/>
            <person name="Nagy L.G."/>
            <person name="Martin F."/>
            <person name="Kauserud H."/>
        </authorList>
    </citation>
    <scope>NUCLEOTIDE SEQUENCE</scope>
    <source>
        <strain evidence="2">CBHHK002</strain>
    </source>
</reference>
<gene>
    <name evidence="2" type="ORF">DFH08DRAFT_1019066</name>
</gene>
<protein>
    <submittedName>
        <fullName evidence="2">Uncharacterized protein</fullName>
    </submittedName>
</protein>
<feature type="compositionally biased region" description="Basic and acidic residues" evidence="1">
    <location>
        <begin position="51"/>
        <end position="64"/>
    </location>
</feature>
<dbReference type="AlphaFoldDB" id="A0AAD6ZQW4"/>
<sequence length="499" mass="55218">MLSGLTITTWSVRITTGLLYVAHCKFTSPSPMAHAKAGDSTKTSGRKKRKFQPENDGRPEGRRWPEVILQSRTQQEDGWDGTAVKAVTGISRKRPERIRKCMVVTAADDKTVPKELQKDPFKNNPSKTTTMVTAIGENESYRNKLYPPPGQNQSTAEGEGLSKAYIYWELFKLLWGNDYPKFVKYLERGKAKEREVITDKIKLEKETKKIQKDMKQTGEGNKMTQQELDALPEDDECRSAWGCINSHYGPQMDDLIGKWPNSQPVAVGNSNSEEFLIVDANNSIADSSDGPAIDVDNNNNTEDPIQAKGDAGDSNTDSITAVAATGSKRKKTAVQQSSYTRANSTTAPGPAYKKGKVDIDSVVKQEQETQRRQLDLAAIKANTELERMKAHRIHTKEVNVHRAEANVLKEKCKLDEAAFQRKMQILKAQQEFGIKAVRAMFPDKFSALSIGSKTFTSPGPSQHSSPGPSHPHLSLASDGFSTGSGYDGIGFYSTPQSQW</sequence>
<dbReference type="EMBL" id="JARIHO010000032">
    <property type="protein sequence ID" value="KAJ7334652.1"/>
    <property type="molecule type" value="Genomic_DNA"/>
</dbReference>
<proteinExistence type="predicted"/>
<organism evidence="2 3">
    <name type="scientific">Mycena albidolilacea</name>
    <dbReference type="NCBI Taxonomy" id="1033008"/>
    <lineage>
        <taxon>Eukaryota</taxon>
        <taxon>Fungi</taxon>
        <taxon>Dikarya</taxon>
        <taxon>Basidiomycota</taxon>
        <taxon>Agaricomycotina</taxon>
        <taxon>Agaricomycetes</taxon>
        <taxon>Agaricomycetidae</taxon>
        <taxon>Agaricales</taxon>
        <taxon>Marasmiineae</taxon>
        <taxon>Mycenaceae</taxon>
        <taxon>Mycena</taxon>
    </lineage>
</organism>
<evidence type="ECO:0000313" key="3">
    <source>
        <dbReference type="Proteomes" id="UP001218218"/>
    </source>
</evidence>
<dbReference type="Proteomes" id="UP001218218">
    <property type="component" value="Unassembled WGS sequence"/>
</dbReference>
<keyword evidence="3" id="KW-1185">Reference proteome</keyword>
<feature type="compositionally biased region" description="Polar residues" evidence="1">
    <location>
        <begin position="333"/>
        <end position="347"/>
    </location>
</feature>
<feature type="compositionally biased region" description="Low complexity" evidence="1">
    <location>
        <begin position="457"/>
        <end position="475"/>
    </location>
</feature>
<feature type="region of interest" description="Disordered" evidence="1">
    <location>
        <begin position="287"/>
        <end position="353"/>
    </location>
</feature>
<feature type="region of interest" description="Disordered" evidence="1">
    <location>
        <begin position="30"/>
        <end position="64"/>
    </location>
</feature>
<name>A0AAD6ZQW4_9AGAR</name>
<comment type="caution">
    <text evidence="2">The sequence shown here is derived from an EMBL/GenBank/DDBJ whole genome shotgun (WGS) entry which is preliminary data.</text>
</comment>
<accession>A0AAD6ZQW4</accession>